<evidence type="ECO:0000313" key="1">
    <source>
        <dbReference type="EMBL" id="KAK4742066.1"/>
    </source>
</evidence>
<accession>A0AAN7GES4</accession>
<dbReference type="Proteomes" id="UP001345219">
    <property type="component" value="Chromosome 1"/>
</dbReference>
<name>A0AAN7GES4_9MYRT</name>
<sequence>MWELCIYYNKKTVSMRRSCEQNIPWQLAGGTLRDRRIRSFIRGGAVEGLGIICLVQSPGPCVWDPPLSLCQNGVLWFSPFFFSLYPPFTHHSHQSCNAGGADNGCLLVWCHLSLDTFHN</sequence>
<dbReference type="AlphaFoldDB" id="A0AAN7GES4"/>
<dbReference type="EMBL" id="JAXIOK010000023">
    <property type="protein sequence ID" value="KAK4742066.1"/>
    <property type="molecule type" value="Genomic_DNA"/>
</dbReference>
<comment type="caution">
    <text evidence="1">The sequence shown here is derived from an EMBL/GenBank/DDBJ whole genome shotgun (WGS) entry which is preliminary data.</text>
</comment>
<organism evidence="1 2">
    <name type="scientific">Trapa incisa</name>
    <dbReference type="NCBI Taxonomy" id="236973"/>
    <lineage>
        <taxon>Eukaryota</taxon>
        <taxon>Viridiplantae</taxon>
        <taxon>Streptophyta</taxon>
        <taxon>Embryophyta</taxon>
        <taxon>Tracheophyta</taxon>
        <taxon>Spermatophyta</taxon>
        <taxon>Magnoliopsida</taxon>
        <taxon>eudicotyledons</taxon>
        <taxon>Gunneridae</taxon>
        <taxon>Pentapetalae</taxon>
        <taxon>rosids</taxon>
        <taxon>malvids</taxon>
        <taxon>Myrtales</taxon>
        <taxon>Lythraceae</taxon>
        <taxon>Trapa</taxon>
    </lineage>
</organism>
<proteinExistence type="predicted"/>
<reference evidence="1 2" key="1">
    <citation type="journal article" date="2023" name="Hortic Res">
        <title>Pangenome of water caltrop reveals structural variations and asymmetric subgenome divergence after allopolyploidization.</title>
        <authorList>
            <person name="Zhang X."/>
            <person name="Chen Y."/>
            <person name="Wang L."/>
            <person name="Yuan Y."/>
            <person name="Fang M."/>
            <person name="Shi L."/>
            <person name="Lu R."/>
            <person name="Comes H.P."/>
            <person name="Ma Y."/>
            <person name="Chen Y."/>
            <person name="Huang G."/>
            <person name="Zhou Y."/>
            <person name="Zheng Z."/>
            <person name="Qiu Y."/>
        </authorList>
    </citation>
    <scope>NUCLEOTIDE SEQUENCE [LARGE SCALE GENOMIC DNA]</scope>
    <source>
        <tissue evidence="1">Roots</tissue>
    </source>
</reference>
<evidence type="ECO:0000313" key="2">
    <source>
        <dbReference type="Proteomes" id="UP001345219"/>
    </source>
</evidence>
<protein>
    <submittedName>
        <fullName evidence="1">Uncharacterized protein</fullName>
    </submittedName>
</protein>
<gene>
    <name evidence="1" type="ORF">SAY87_000067</name>
</gene>
<keyword evidence="2" id="KW-1185">Reference proteome</keyword>